<dbReference type="InterPro" id="IPR001283">
    <property type="entry name" value="CRISP-related"/>
</dbReference>
<dbReference type="AlphaFoldDB" id="A0AA39CLR9"/>
<dbReference type="EMBL" id="JAPDRK010000004">
    <property type="protein sequence ID" value="KAJ9612935.1"/>
    <property type="molecule type" value="Genomic_DNA"/>
</dbReference>
<accession>A0AA39CLR9</accession>
<dbReference type="InterPro" id="IPR018244">
    <property type="entry name" value="Allrgn_V5/Tpx1_CS"/>
</dbReference>
<reference evidence="3" key="1">
    <citation type="submission" date="2022-10" db="EMBL/GenBank/DDBJ databases">
        <title>Culturing micro-colonial fungi from biological soil crusts in the Mojave desert and describing Neophaeococcomyces mojavensis, and introducing the new genera and species Taxawa tesnikishii.</title>
        <authorList>
            <person name="Kurbessoian T."/>
            <person name="Stajich J.E."/>
        </authorList>
    </citation>
    <scope>NUCLEOTIDE SEQUENCE</scope>
    <source>
        <strain evidence="3">TK_41</strain>
    </source>
</reference>
<dbReference type="CDD" id="cd05380">
    <property type="entry name" value="CAP_euk"/>
    <property type="match status" value="1"/>
</dbReference>
<protein>
    <recommendedName>
        <fullName evidence="2">SCP domain-containing protein</fullName>
    </recommendedName>
</protein>
<organism evidence="3 4">
    <name type="scientific">Cladophialophora chaetospira</name>
    <dbReference type="NCBI Taxonomy" id="386627"/>
    <lineage>
        <taxon>Eukaryota</taxon>
        <taxon>Fungi</taxon>
        <taxon>Dikarya</taxon>
        <taxon>Ascomycota</taxon>
        <taxon>Pezizomycotina</taxon>
        <taxon>Eurotiomycetes</taxon>
        <taxon>Chaetothyriomycetidae</taxon>
        <taxon>Chaetothyriales</taxon>
        <taxon>Herpotrichiellaceae</taxon>
        <taxon>Cladophialophora</taxon>
    </lineage>
</organism>
<dbReference type="SUPFAM" id="SSF55797">
    <property type="entry name" value="PR-1-like"/>
    <property type="match status" value="1"/>
</dbReference>
<keyword evidence="4" id="KW-1185">Reference proteome</keyword>
<proteinExistence type="predicted"/>
<dbReference type="Pfam" id="PF00188">
    <property type="entry name" value="CAP"/>
    <property type="match status" value="1"/>
</dbReference>
<evidence type="ECO:0000259" key="2">
    <source>
        <dbReference type="SMART" id="SM00198"/>
    </source>
</evidence>
<name>A0AA39CLR9_9EURO</name>
<evidence type="ECO:0000313" key="3">
    <source>
        <dbReference type="EMBL" id="KAJ9612935.1"/>
    </source>
</evidence>
<dbReference type="InterPro" id="IPR035940">
    <property type="entry name" value="CAP_sf"/>
</dbReference>
<evidence type="ECO:0000256" key="1">
    <source>
        <dbReference type="SAM" id="SignalP"/>
    </source>
</evidence>
<dbReference type="InterPro" id="IPR014044">
    <property type="entry name" value="CAP_dom"/>
</dbReference>
<feature type="domain" description="SCP" evidence="2">
    <location>
        <begin position="118"/>
        <end position="265"/>
    </location>
</feature>
<comment type="caution">
    <text evidence="3">The sequence shown here is derived from an EMBL/GenBank/DDBJ whole genome shotgun (WGS) entry which is preliminary data.</text>
</comment>
<keyword evidence="1" id="KW-0732">Signal</keyword>
<feature type="signal peptide" evidence="1">
    <location>
        <begin position="1"/>
        <end position="15"/>
    </location>
</feature>
<dbReference type="PANTHER" id="PTHR10334">
    <property type="entry name" value="CYSTEINE-RICH SECRETORY PROTEIN-RELATED"/>
    <property type="match status" value="1"/>
</dbReference>
<dbReference type="PRINTS" id="PR00837">
    <property type="entry name" value="V5TPXLIKE"/>
</dbReference>
<gene>
    <name evidence="3" type="ORF">H2200_002876</name>
</gene>
<evidence type="ECO:0000313" key="4">
    <source>
        <dbReference type="Proteomes" id="UP001172673"/>
    </source>
</evidence>
<dbReference type="SMART" id="SM00198">
    <property type="entry name" value="SCP"/>
    <property type="match status" value="1"/>
</dbReference>
<dbReference type="GO" id="GO:0005576">
    <property type="term" value="C:extracellular region"/>
    <property type="evidence" value="ECO:0007669"/>
    <property type="project" value="InterPro"/>
</dbReference>
<dbReference type="Proteomes" id="UP001172673">
    <property type="component" value="Unassembled WGS sequence"/>
</dbReference>
<feature type="chain" id="PRO_5041375858" description="SCP domain-containing protein" evidence="1">
    <location>
        <begin position="16"/>
        <end position="284"/>
    </location>
</feature>
<dbReference type="Gene3D" id="3.40.33.10">
    <property type="entry name" value="CAP"/>
    <property type="match status" value="1"/>
</dbReference>
<sequence length="284" mass="29544">MRAAGFFFLATGATAQSISYVYTATFTETAIAYFNYTTCPCPTSSTVFSTFTTTTAGPSSGMTTTTPYSSILLPSDTIVPSSLVSTSAPPASSGPVVLTTSTTTTTTSSGAPVVTNLAYINAILRHHNIHRQNHTAVALVWNPTMAEYAREIAETCVYGHVTSVGGGGYGQNIGAGFPATPLGMGQFITEGLYNSEVNNYHYYGGEPDVTTLNQWGHFSQIVWKGSASVGCYTADCSSGGLTNAGPPIPPYFTVCNYAPPGNVLGAFAANVGVSIGLPTVHADY</sequence>
<dbReference type="PROSITE" id="PS01009">
    <property type="entry name" value="CRISP_1"/>
    <property type="match status" value="1"/>
</dbReference>